<feature type="transmembrane region" description="Helical" evidence="2">
    <location>
        <begin position="45"/>
        <end position="67"/>
    </location>
</feature>
<keyword evidence="4" id="KW-1185">Reference proteome</keyword>
<dbReference type="InterPro" id="IPR022127">
    <property type="entry name" value="STIMATE/YPL162C"/>
</dbReference>
<dbReference type="PANTHER" id="PTHR31735:SF1">
    <property type="entry name" value="VACUOLAR MEMBRANE PROTEIN YPL162C"/>
    <property type="match status" value="1"/>
</dbReference>
<name>R4XE71_TAPDE</name>
<proteinExistence type="predicted"/>
<dbReference type="Pfam" id="PF12400">
    <property type="entry name" value="STIMATE"/>
    <property type="match status" value="1"/>
</dbReference>
<feature type="transmembrane region" description="Helical" evidence="2">
    <location>
        <begin position="87"/>
        <end position="107"/>
    </location>
</feature>
<dbReference type="OrthoDB" id="431202at2759"/>
<evidence type="ECO:0000313" key="3">
    <source>
        <dbReference type="EMBL" id="CCG82745.1"/>
    </source>
</evidence>
<dbReference type="PANTHER" id="PTHR31735">
    <property type="entry name" value="VACUOLAR MEMBRANE PROTEIN YPL162C"/>
    <property type="match status" value="1"/>
</dbReference>
<keyword evidence="2" id="KW-0812">Transmembrane</keyword>
<dbReference type="EMBL" id="CAHR02000098">
    <property type="protein sequence ID" value="CCG82745.1"/>
    <property type="molecule type" value="Genomic_DNA"/>
</dbReference>
<dbReference type="Proteomes" id="UP000013776">
    <property type="component" value="Unassembled WGS sequence"/>
</dbReference>
<feature type="transmembrane region" description="Helical" evidence="2">
    <location>
        <begin position="181"/>
        <end position="202"/>
    </location>
</feature>
<dbReference type="GO" id="GO:0016020">
    <property type="term" value="C:membrane"/>
    <property type="evidence" value="ECO:0007669"/>
    <property type="project" value="TreeGrafter"/>
</dbReference>
<evidence type="ECO:0000256" key="2">
    <source>
        <dbReference type="SAM" id="Phobius"/>
    </source>
</evidence>
<feature type="transmembrane region" description="Helical" evidence="2">
    <location>
        <begin position="12"/>
        <end position="33"/>
    </location>
</feature>
<dbReference type="STRING" id="1097556.R4XE71"/>
<dbReference type="VEuPathDB" id="FungiDB:TAPDE_002885"/>
<sequence length="250" mass="28010">MDIAQKGAKCELLGPFAILVQSSLGALAILSLFYKRQIESPRRPFIIWFFDVSKQLFGAVMVHFLNIAMSTDPDVSVFQSRTSPCTWYFLNVLLDTTVGVGLIWLLLRTLSSVCSLFQLQGTTSGVYGNPPKWTWWLKQSTVYTIGLALMKTTVFIILTTIPQLSVVGNFLLKWSERHEKLRIFFVMFFFPLVMNIVQYVIIDNIVMSKGSEGAFNDGGPVTHSGSGSNQASNIGRKRGQDDERSALIHE</sequence>
<dbReference type="AlphaFoldDB" id="R4XE71"/>
<dbReference type="eggNOG" id="ENOG502S1HE">
    <property type="taxonomic scope" value="Eukaryota"/>
</dbReference>
<feature type="compositionally biased region" description="Polar residues" evidence="1">
    <location>
        <begin position="223"/>
        <end position="233"/>
    </location>
</feature>
<feature type="transmembrane region" description="Helical" evidence="2">
    <location>
        <begin position="142"/>
        <end position="161"/>
    </location>
</feature>
<evidence type="ECO:0008006" key="5">
    <source>
        <dbReference type="Google" id="ProtNLM"/>
    </source>
</evidence>
<evidence type="ECO:0000256" key="1">
    <source>
        <dbReference type="SAM" id="MobiDB-lite"/>
    </source>
</evidence>
<gene>
    <name evidence="3" type="ORF">TAPDE_002885</name>
</gene>
<evidence type="ECO:0000313" key="4">
    <source>
        <dbReference type="Proteomes" id="UP000013776"/>
    </source>
</evidence>
<feature type="compositionally biased region" description="Basic and acidic residues" evidence="1">
    <location>
        <begin position="238"/>
        <end position="250"/>
    </location>
</feature>
<keyword evidence="2" id="KW-0472">Membrane</keyword>
<feature type="region of interest" description="Disordered" evidence="1">
    <location>
        <begin position="217"/>
        <end position="250"/>
    </location>
</feature>
<reference evidence="3 4" key="1">
    <citation type="journal article" date="2013" name="MBio">
        <title>Genome sequencing of the plant pathogen Taphrina deformans, the causal agent of peach leaf curl.</title>
        <authorList>
            <person name="Cisse O.H."/>
            <person name="Almeida J.M.G.C.F."/>
            <person name="Fonseca A."/>
            <person name="Kumar A.A."/>
            <person name="Salojaervi J."/>
            <person name="Overmyer K."/>
            <person name="Hauser P.M."/>
            <person name="Pagni M."/>
        </authorList>
    </citation>
    <scope>NUCLEOTIDE SEQUENCE [LARGE SCALE GENOMIC DNA]</scope>
    <source>
        <strain evidence="4">PYCC 5710 / ATCC 11124 / CBS 356.35 / IMI 108563 / JCM 9778 / NBRC 8474</strain>
    </source>
</reference>
<protein>
    <recommendedName>
        <fullName evidence="5">Vacuolar membrane protein</fullName>
    </recommendedName>
</protein>
<comment type="caution">
    <text evidence="3">The sequence shown here is derived from an EMBL/GenBank/DDBJ whole genome shotgun (WGS) entry which is preliminary data.</text>
</comment>
<keyword evidence="2" id="KW-1133">Transmembrane helix</keyword>
<accession>R4XE71</accession>
<organism evidence="3 4">
    <name type="scientific">Taphrina deformans (strain PYCC 5710 / ATCC 11124 / CBS 356.35 / IMI 108563 / JCM 9778 / NBRC 8474)</name>
    <name type="common">Peach leaf curl fungus</name>
    <name type="synonym">Lalaria deformans</name>
    <dbReference type="NCBI Taxonomy" id="1097556"/>
    <lineage>
        <taxon>Eukaryota</taxon>
        <taxon>Fungi</taxon>
        <taxon>Dikarya</taxon>
        <taxon>Ascomycota</taxon>
        <taxon>Taphrinomycotina</taxon>
        <taxon>Taphrinomycetes</taxon>
        <taxon>Taphrinales</taxon>
        <taxon>Taphrinaceae</taxon>
        <taxon>Taphrina</taxon>
    </lineage>
</organism>